<dbReference type="Gene3D" id="3.80.10.10">
    <property type="entry name" value="Ribonuclease Inhibitor"/>
    <property type="match status" value="1"/>
</dbReference>
<protein>
    <submittedName>
        <fullName evidence="1">Leucine-rich repeat domain-containing protein</fullName>
    </submittedName>
</protein>
<sequence length="285" mass="32952">MDNYRDGYKFSTGPLNRDTIIIEDNRTEDYVNYIKEKNIQSVYLCSPHYRKNDVNILSELSSVRKLNIRAPITNFEGLYAISENLQDLSLNTLERDVDLSRFSQLEKLSIEDGKEHILNLEKCIHLKQLYLLKYKPISKNIEELISLSKLNTLVLTQSSITSLKGCEGLKSLRKLGLNFLSKLEDIESLELVLDTLEELEIESCKSINFKIIGKLKNLKRLLLINCGELSSISFINSLEKLEFFVFTKTNIIDGDLSYCQGINYVAFDNKKHYSHKMKDFTKRTN</sequence>
<reference evidence="1 2" key="1">
    <citation type="submission" date="2022-02" db="EMBL/GenBank/DDBJ databases">
        <title>Paenibacillus sp. MBLB1776 Whole Genome Shotgun Sequencing.</title>
        <authorList>
            <person name="Hwang C.Y."/>
            <person name="Cho E.-S."/>
            <person name="Seo M.-J."/>
        </authorList>
    </citation>
    <scope>NUCLEOTIDE SEQUENCE [LARGE SCALE GENOMIC DNA]</scope>
    <source>
        <strain evidence="1 2">MBLB1776</strain>
    </source>
</reference>
<evidence type="ECO:0000313" key="2">
    <source>
        <dbReference type="Proteomes" id="UP001305702"/>
    </source>
</evidence>
<keyword evidence="2" id="KW-1185">Reference proteome</keyword>
<name>A0AA96RGD7_9BACL</name>
<gene>
    <name evidence="1" type="ORF">MJA45_04005</name>
</gene>
<dbReference type="RefSeq" id="WP_315606001.1">
    <property type="nucleotide sequence ID" value="NZ_CP130318.1"/>
</dbReference>
<dbReference type="Proteomes" id="UP001305702">
    <property type="component" value="Chromosome"/>
</dbReference>
<proteinExistence type="predicted"/>
<organism evidence="1 2">
    <name type="scientific">Paenibacillus aurantius</name>
    <dbReference type="NCBI Taxonomy" id="2918900"/>
    <lineage>
        <taxon>Bacteria</taxon>
        <taxon>Bacillati</taxon>
        <taxon>Bacillota</taxon>
        <taxon>Bacilli</taxon>
        <taxon>Bacillales</taxon>
        <taxon>Paenibacillaceae</taxon>
        <taxon>Paenibacillus</taxon>
    </lineage>
</organism>
<dbReference type="KEGG" id="paun:MJA45_04005"/>
<dbReference type="SUPFAM" id="SSF52058">
    <property type="entry name" value="L domain-like"/>
    <property type="match status" value="1"/>
</dbReference>
<dbReference type="EMBL" id="CP130318">
    <property type="protein sequence ID" value="WNQ12223.1"/>
    <property type="molecule type" value="Genomic_DNA"/>
</dbReference>
<dbReference type="AlphaFoldDB" id="A0AA96RGD7"/>
<evidence type="ECO:0000313" key="1">
    <source>
        <dbReference type="EMBL" id="WNQ12223.1"/>
    </source>
</evidence>
<dbReference type="InterPro" id="IPR032675">
    <property type="entry name" value="LRR_dom_sf"/>
</dbReference>
<accession>A0AA96RGD7</accession>